<evidence type="ECO:0000256" key="8">
    <source>
        <dbReference type="SAM" id="Phobius"/>
    </source>
</evidence>
<feature type="region of interest" description="Disordered" evidence="7">
    <location>
        <begin position="224"/>
        <end position="269"/>
    </location>
</feature>
<protein>
    <submittedName>
        <fullName evidence="10">Membrane protein YeiH</fullName>
    </submittedName>
</protein>
<evidence type="ECO:0000256" key="5">
    <source>
        <dbReference type="ARBA" id="ARBA00022989"/>
    </source>
</evidence>
<name>A0ABS4U649_9CORY</name>
<dbReference type="Pfam" id="PF03458">
    <property type="entry name" value="Gly_transporter"/>
    <property type="match status" value="2"/>
</dbReference>
<feature type="domain" description="Glycine transporter" evidence="9">
    <location>
        <begin position="5"/>
        <end position="77"/>
    </location>
</feature>
<feature type="transmembrane region" description="Helical" evidence="8">
    <location>
        <begin position="64"/>
        <end position="81"/>
    </location>
</feature>
<feature type="transmembrane region" description="Helical" evidence="8">
    <location>
        <begin position="148"/>
        <end position="168"/>
    </location>
</feature>
<gene>
    <name evidence="10" type="ORF">JOF33_000841</name>
</gene>
<evidence type="ECO:0000256" key="1">
    <source>
        <dbReference type="ARBA" id="ARBA00004651"/>
    </source>
</evidence>
<evidence type="ECO:0000313" key="11">
    <source>
        <dbReference type="Proteomes" id="UP001519305"/>
    </source>
</evidence>
<dbReference type="EMBL" id="JAGINY010000001">
    <property type="protein sequence ID" value="MBP2332142.1"/>
    <property type="molecule type" value="Genomic_DNA"/>
</dbReference>
<keyword evidence="4 8" id="KW-0812">Transmembrane</keyword>
<feature type="transmembrane region" description="Helical" evidence="8">
    <location>
        <begin position="174"/>
        <end position="193"/>
    </location>
</feature>
<feature type="domain" description="Glycine transporter" evidence="9">
    <location>
        <begin position="91"/>
        <end position="163"/>
    </location>
</feature>
<comment type="similarity">
    <text evidence="2">Belongs to the UPF0126 family.</text>
</comment>
<evidence type="ECO:0000259" key="9">
    <source>
        <dbReference type="Pfam" id="PF03458"/>
    </source>
</evidence>
<evidence type="ECO:0000313" key="10">
    <source>
        <dbReference type="EMBL" id="MBP2332142.1"/>
    </source>
</evidence>
<keyword evidence="3" id="KW-1003">Cell membrane</keyword>
<feature type="compositionally biased region" description="Low complexity" evidence="7">
    <location>
        <begin position="238"/>
        <end position="258"/>
    </location>
</feature>
<accession>A0ABS4U649</accession>
<sequence>MLLHVLWVIGITAEGMTGALAAGRQKMDLFGVSTIACVTAIGGGTIRDLILGHYPLVWVEDPQYLLLIIGAAILTVSISFLMEHFRVLFLVLDAVGLSAFAVIGIRIALEMGYGFIIAVVAAVLTGVFGGVLRDLLCDRVPLVFQKELYASIALFATVVYFALDWMGASETATIITSVTVAFVTRLLSIWRGWGLPVFDYQERDYQRDPNHRLWNFFRWNSKSSTGGNGSAGSGGNGSANSVSSGNSDGSDSRSANGANDDPEGRPTSD</sequence>
<evidence type="ECO:0000256" key="6">
    <source>
        <dbReference type="ARBA" id="ARBA00023136"/>
    </source>
</evidence>
<keyword evidence="11" id="KW-1185">Reference proteome</keyword>
<proteinExistence type="inferred from homology"/>
<dbReference type="Proteomes" id="UP001519305">
    <property type="component" value="Unassembled WGS sequence"/>
</dbReference>
<comment type="caution">
    <text evidence="10">The sequence shown here is derived from an EMBL/GenBank/DDBJ whole genome shotgun (WGS) entry which is preliminary data.</text>
</comment>
<dbReference type="PANTHER" id="PTHR30506">
    <property type="entry name" value="INNER MEMBRANE PROTEIN"/>
    <property type="match status" value="1"/>
</dbReference>
<reference evidence="10 11" key="1">
    <citation type="submission" date="2021-03" db="EMBL/GenBank/DDBJ databases">
        <title>Sequencing the genomes of 1000 actinobacteria strains.</title>
        <authorList>
            <person name="Klenk H.-P."/>
        </authorList>
    </citation>
    <scope>NUCLEOTIDE SEQUENCE [LARGE SCALE GENOMIC DNA]</scope>
    <source>
        <strain evidence="10 11">DSM 44506</strain>
    </source>
</reference>
<feature type="transmembrane region" description="Helical" evidence="8">
    <location>
        <begin position="115"/>
        <end position="136"/>
    </location>
</feature>
<dbReference type="PANTHER" id="PTHR30506:SF3">
    <property type="entry name" value="UPF0126 INNER MEMBRANE PROTEIN YADS-RELATED"/>
    <property type="match status" value="1"/>
</dbReference>
<evidence type="ECO:0000256" key="7">
    <source>
        <dbReference type="SAM" id="MobiDB-lite"/>
    </source>
</evidence>
<keyword evidence="6 8" id="KW-0472">Membrane</keyword>
<organism evidence="10 11">
    <name type="scientific">Corynebacterium freneyi</name>
    <dbReference type="NCBI Taxonomy" id="134034"/>
    <lineage>
        <taxon>Bacteria</taxon>
        <taxon>Bacillati</taxon>
        <taxon>Actinomycetota</taxon>
        <taxon>Actinomycetes</taxon>
        <taxon>Mycobacteriales</taxon>
        <taxon>Corynebacteriaceae</taxon>
        <taxon>Corynebacterium</taxon>
    </lineage>
</organism>
<dbReference type="InterPro" id="IPR005115">
    <property type="entry name" value="Gly_transporter"/>
</dbReference>
<feature type="transmembrane region" description="Helical" evidence="8">
    <location>
        <begin position="88"/>
        <end position="109"/>
    </location>
</feature>
<evidence type="ECO:0000256" key="4">
    <source>
        <dbReference type="ARBA" id="ARBA00022692"/>
    </source>
</evidence>
<comment type="subcellular location">
    <subcellularLocation>
        <location evidence="1">Cell membrane</location>
        <topology evidence="1">Multi-pass membrane protein</topology>
    </subcellularLocation>
</comment>
<feature type="compositionally biased region" description="Gly residues" evidence="7">
    <location>
        <begin position="226"/>
        <end position="237"/>
    </location>
</feature>
<evidence type="ECO:0000256" key="3">
    <source>
        <dbReference type="ARBA" id="ARBA00022475"/>
    </source>
</evidence>
<evidence type="ECO:0000256" key="2">
    <source>
        <dbReference type="ARBA" id="ARBA00008193"/>
    </source>
</evidence>
<keyword evidence="5 8" id="KW-1133">Transmembrane helix</keyword>